<dbReference type="Pfam" id="PF12799">
    <property type="entry name" value="LRR_4"/>
    <property type="match status" value="1"/>
</dbReference>
<evidence type="ECO:0000256" key="2">
    <source>
        <dbReference type="ARBA" id="ARBA00022737"/>
    </source>
</evidence>
<evidence type="ECO:0000313" key="4">
    <source>
        <dbReference type="Proteomes" id="UP000234323"/>
    </source>
</evidence>
<dbReference type="PANTHER" id="PTHR47566">
    <property type="match status" value="1"/>
</dbReference>
<dbReference type="InterPro" id="IPR025875">
    <property type="entry name" value="Leu-rich_rpt_4"/>
</dbReference>
<dbReference type="AlphaFoldDB" id="A0A2I1GM56"/>
<dbReference type="PANTHER" id="PTHR47566:SF1">
    <property type="entry name" value="PROTEIN NUD1"/>
    <property type="match status" value="1"/>
</dbReference>
<proteinExistence type="predicted"/>
<dbReference type="VEuPathDB" id="FungiDB:FUN_017144"/>
<keyword evidence="4" id="KW-1185">Reference proteome</keyword>
<organism evidence="3 4">
    <name type="scientific">Rhizophagus irregularis</name>
    <dbReference type="NCBI Taxonomy" id="588596"/>
    <lineage>
        <taxon>Eukaryota</taxon>
        <taxon>Fungi</taxon>
        <taxon>Fungi incertae sedis</taxon>
        <taxon>Mucoromycota</taxon>
        <taxon>Glomeromycotina</taxon>
        <taxon>Glomeromycetes</taxon>
        <taxon>Glomerales</taxon>
        <taxon>Glomeraceae</taxon>
        <taxon>Rhizophagus</taxon>
    </lineage>
</organism>
<dbReference type="VEuPathDB" id="FungiDB:RhiirFUN_022474"/>
<accession>A0A2I1GM56</accession>
<name>A0A2I1GM56_9GLOM</name>
<dbReference type="SUPFAM" id="SSF52058">
    <property type="entry name" value="L domain-like"/>
    <property type="match status" value="1"/>
</dbReference>
<evidence type="ECO:0000256" key="1">
    <source>
        <dbReference type="ARBA" id="ARBA00022614"/>
    </source>
</evidence>
<dbReference type="VEuPathDB" id="FungiDB:RhiirA1_496111"/>
<dbReference type="InterPro" id="IPR032675">
    <property type="entry name" value="LRR_dom_sf"/>
</dbReference>
<dbReference type="EMBL" id="LLXI01000563">
    <property type="protein sequence ID" value="PKY47634.1"/>
    <property type="molecule type" value="Genomic_DNA"/>
</dbReference>
<dbReference type="Proteomes" id="UP000234323">
    <property type="component" value="Unassembled WGS sequence"/>
</dbReference>
<gene>
    <name evidence="3" type="ORF">RhiirA4_523055</name>
</gene>
<evidence type="ECO:0000313" key="3">
    <source>
        <dbReference type="EMBL" id="PKY47634.1"/>
    </source>
</evidence>
<comment type="caution">
    <text evidence="3">The sequence shown here is derived from an EMBL/GenBank/DDBJ whole genome shotgun (WGS) entry which is preliminary data.</text>
</comment>
<reference evidence="3 4" key="1">
    <citation type="submission" date="2015-10" db="EMBL/GenBank/DDBJ databases">
        <title>Genome analyses suggest a sexual origin of heterokaryosis in a supposedly ancient asexual fungus.</title>
        <authorList>
            <person name="Ropars J."/>
            <person name="Sedzielewska K."/>
            <person name="Noel J."/>
            <person name="Charron P."/>
            <person name="Farinelli L."/>
            <person name="Marton T."/>
            <person name="Kruger M."/>
            <person name="Pelin A."/>
            <person name="Brachmann A."/>
            <person name="Corradi N."/>
        </authorList>
    </citation>
    <scope>NUCLEOTIDE SEQUENCE [LARGE SCALE GENOMIC DNA]</scope>
    <source>
        <strain evidence="3 4">A4</strain>
    </source>
</reference>
<sequence>MVNAQEWLDRKYPTSDAKAEVKRIGPKQGLKGMGDNLLSHFMKGRPLSAVLNNVINNSIIENDVSLEGPLSLKRFVNLESLDISGHKITKLDVSDCPHLRELHCSRNQITNIDISNNQQIEIFSCSGNHLTNLDFTGLNKIEKIFCCGCKLTSLEFLKTINPSKLVTLRIAHNEFPARDLSCFTPFINLHRLYLDGNRFYGSLKPLRNITNLKGIGITNTDVDSGLEYLPEYFFNVHATASDLGLTGGYFKRNLYCTGKLAEQLKDYKIENDRLKNYDWQAWKRDNQELINKAKKQAKQEELIEIAEWDILARETKELYEKLRCDIYQKIHYS</sequence>
<dbReference type="OrthoDB" id="2448761at2759"/>
<dbReference type="InterPro" id="IPR052574">
    <property type="entry name" value="CDIRP"/>
</dbReference>
<protein>
    <submittedName>
        <fullName evidence="3">Outer arm dynein light chain 1</fullName>
    </submittedName>
</protein>
<dbReference type="Gene3D" id="3.80.10.10">
    <property type="entry name" value="Ribonuclease Inhibitor"/>
    <property type="match status" value="1"/>
</dbReference>
<keyword evidence="1" id="KW-0433">Leucine-rich repeat</keyword>
<dbReference type="GO" id="GO:0035591">
    <property type="term" value="F:signaling adaptor activity"/>
    <property type="evidence" value="ECO:0007669"/>
    <property type="project" value="TreeGrafter"/>
</dbReference>
<keyword evidence="2" id="KW-0677">Repeat</keyword>